<dbReference type="GO" id="GO:0008237">
    <property type="term" value="F:metallopeptidase activity"/>
    <property type="evidence" value="ECO:0007669"/>
    <property type="project" value="UniProtKB-KW"/>
</dbReference>
<dbReference type="Proteomes" id="UP001280581">
    <property type="component" value="Unassembled WGS sequence"/>
</dbReference>
<evidence type="ECO:0000313" key="9">
    <source>
        <dbReference type="Proteomes" id="UP001280581"/>
    </source>
</evidence>
<dbReference type="InterPro" id="IPR024079">
    <property type="entry name" value="MetalloPept_cat_dom_sf"/>
</dbReference>
<evidence type="ECO:0000256" key="2">
    <source>
        <dbReference type="ARBA" id="ARBA00022670"/>
    </source>
</evidence>
<evidence type="ECO:0000256" key="3">
    <source>
        <dbReference type="ARBA" id="ARBA00022723"/>
    </source>
</evidence>
<dbReference type="PANTHER" id="PTHR15910:SF1">
    <property type="entry name" value="ARCHAEMETZINCIN-2"/>
    <property type="match status" value="1"/>
</dbReference>
<evidence type="ECO:0000256" key="7">
    <source>
        <dbReference type="SAM" id="MobiDB-lite"/>
    </source>
</evidence>
<keyword evidence="4" id="KW-0378">Hydrolase</keyword>
<evidence type="ECO:0000256" key="4">
    <source>
        <dbReference type="ARBA" id="ARBA00022801"/>
    </source>
</evidence>
<evidence type="ECO:0000256" key="6">
    <source>
        <dbReference type="ARBA" id="ARBA00023049"/>
    </source>
</evidence>
<protein>
    <submittedName>
        <fullName evidence="8">Uncharacterized protein</fullName>
    </submittedName>
</protein>
<dbReference type="Gene3D" id="3.40.390.10">
    <property type="entry name" value="Collagenase (Catalytic Domain)"/>
    <property type="match status" value="1"/>
</dbReference>
<dbReference type="GO" id="GO:0006508">
    <property type="term" value="P:proteolysis"/>
    <property type="evidence" value="ECO:0007669"/>
    <property type="project" value="UniProtKB-KW"/>
</dbReference>
<gene>
    <name evidence="8" type="ORF">GRF29_216g783787</name>
</gene>
<comment type="cofactor">
    <cofactor evidence="1">
        <name>Zn(2+)</name>
        <dbReference type="ChEBI" id="CHEBI:29105"/>
    </cofactor>
</comment>
<keyword evidence="9" id="KW-1185">Reference proteome</keyword>
<dbReference type="AlphaFoldDB" id="A0AAN6LMI8"/>
<feature type="compositionally biased region" description="Polar residues" evidence="7">
    <location>
        <begin position="20"/>
        <end position="36"/>
    </location>
</feature>
<feature type="region of interest" description="Disordered" evidence="7">
    <location>
        <begin position="1"/>
        <end position="59"/>
    </location>
</feature>
<reference evidence="8 9" key="1">
    <citation type="submission" date="2021-02" db="EMBL/GenBank/DDBJ databases">
        <title>Genome assembly of Pseudopithomyces chartarum.</title>
        <authorList>
            <person name="Jauregui R."/>
            <person name="Singh J."/>
            <person name="Voisey C."/>
        </authorList>
    </citation>
    <scope>NUCLEOTIDE SEQUENCE [LARGE SCALE GENOMIC DNA]</scope>
    <source>
        <strain evidence="8 9">AGR01</strain>
    </source>
</reference>
<name>A0AAN6LMI8_9PLEO</name>
<dbReference type="EMBL" id="WVTA01000018">
    <property type="protein sequence ID" value="KAK3197629.1"/>
    <property type="molecule type" value="Genomic_DNA"/>
</dbReference>
<organism evidence="8 9">
    <name type="scientific">Pseudopithomyces chartarum</name>
    <dbReference type="NCBI Taxonomy" id="1892770"/>
    <lineage>
        <taxon>Eukaryota</taxon>
        <taxon>Fungi</taxon>
        <taxon>Dikarya</taxon>
        <taxon>Ascomycota</taxon>
        <taxon>Pezizomycotina</taxon>
        <taxon>Dothideomycetes</taxon>
        <taxon>Pleosporomycetidae</taxon>
        <taxon>Pleosporales</taxon>
        <taxon>Massarineae</taxon>
        <taxon>Didymosphaeriaceae</taxon>
        <taxon>Pseudopithomyces</taxon>
    </lineage>
</organism>
<keyword evidence="3" id="KW-0479">Metal-binding</keyword>
<feature type="region of interest" description="Disordered" evidence="7">
    <location>
        <begin position="100"/>
        <end position="133"/>
    </location>
</feature>
<keyword evidence="6" id="KW-0482">Metalloprotease</keyword>
<dbReference type="PANTHER" id="PTHR15910">
    <property type="entry name" value="ARCHAEMETZINCIN"/>
    <property type="match status" value="1"/>
</dbReference>
<comment type="caution">
    <text evidence="8">The sequence shown here is derived from an EMBL/GenBank/DDBJ whole genome shotgun (WGS) entry which is preliminary data.</text>
</comment>
<proteinExistence type="predicted"/>
<accession>A0AAN6LMI8</accession>
<feature type="compositionally biased region" description="Basic and acidic residues" evidence="7">
    <location>
        <begin position="100"/>
        <end position="126"/>
    </location>
</feature>
<evidence type="ECO:0000256" key="5">
    <source>
        <dbReference type="ARBA" id="ARBA00022833"/>
    </source>
</evidence>
<sequence>MRARIAATTKSGRAPPDRATSANNSKLVKQSQNESQDFPAPLVLPHDALNYDPDGDEPSQTFNSWLNEKHRNKITPARKTLYVGAAPRIGKEVDFMRDWTHPNVKKAENDHPSKRARKGKSDDKSSVDGVQLSPPTVDETISYLSTFYHGLPVKRLPIDLRWTAWEQSKSRTVPSINGVPKYVALNYGKAATRVRARAAPDDIFPAQLNLDDILDAAMAMLPSDAYAIVLLVDHDIYETPDDDFCAGRAYGGSRVSVVQTARYNPLLDEKIGIARRQAWPMSHCKCVVKEICDAEGDIEIKPPSAAEIRLSKSGAMRLAIDAVVPLKIEETKEELEALWSSRVLRTVSHELGYVYELFYCPCDVV</sequence>
<dbReference type="GO" id="GO:0046872">
    <property type="term" value="F:metal ion binding"/>
    <property type="evidence" value="ECO:0007669"/>
    <property type="project" value="UniProtKB-KW"/>
</dbReference>
<keyword evidence="5" id="KW-0862">Zinc</keyword>
<dbReference type="InterPro" id="IPR012962">
    <property type="entry name" value="Pept_M54_archaemetzincn"/>
</dbReference>
<evidence type="ECO:0000256" key="1">
    <source>
        <dbReference type="ARBA" id="ARBA00001947"/>
    </source>
</evidence>
<keyword evidence="2" id="KW-0645">Protease</keyword>
<evidence type="ECO:0000313" key="8">
    <source>
        <dbReference type="EMBL" id="KAK3197629.1"/>
    </source>
</evidence>